<sequence length="899" mass="102055">MSEKTVHVIPHTHWDFEWYFTHPESSVQLVYHMDDLFQALESGQLNQYILDGQMSIVEDYLELAPENRERLQRLVKSDHLKTGPWYTQCDQLIVSGESIVRNLLLGIQAAQSLGKCWMMGYAPDAFGQSIDMPKIYAGFGIRHSVFWRGLSRDTCPWREFNWRSEDGSEVSCYQIRNGYYLAEPQIAGMDPDEIVSMVSQDSRSRHVPFPFGADQIKVDAGLKSRIEHYNQHSRTGHHFVESSYEALFDGIQAQVHEPFVVAGEMIDAQFSKIHRSIYATRYDHKQLNDQVETRLTNVLEPLMVLADFLGIHYKPSLVNNIWKQLLRCHAHDSAGGCNSDRTNQQILQRLVHADQMSAAGVDFLLRKLSESVVSEDTPDSVVFYNTLPYSRCERVVAGIDTEQPFFRLCDEAGESVDYTILSSERCYRGSIRRSESEHDQSLYYYQHQIELRLALPALGLRCLHVTEEHQPPQGNAPQETKHPSQPEIRNSQWTIRCVDGRLALDDHQTGTYWPDFLFIRDMGDDGDNYDYSPPVQDWTLRLDFCEADVQVRCTPLSQTLIFKGVWQLPADLTERQQHKTSAALPYRLELMLADDQPLDLRMEIDNQACDHRMQLVFSTDVMTTGSVADTPFGTVSRPHLHPRIHDWRDKGWKEEPSCIYPLLHHVSLSNAEKTLTLLSCGMKEYEVIQPQNKSAGSLSGESGELALTLFRSVGWLGKPDLQRRPGIASGQQFKYIPTPDSQLLQPLSFRAGMMLSGSFHPAEIMQQWQQFAVPALSYQQQELNRFTNTMKYFGVNPLDKPLPALMSLLHINAPGLVCSAVKRAEVESGGDGVVIRLFNPSSHSLAQAGEIQLPADVVQAFEVNLSEVVCRELAIEAGRVRLGAFAPKQVKTFKFSSVS</sequence>
<dbReference type="InterPro" id="IPR028995">
    <property type="entry name" value="Glyco_hydro_57/38_cen_sf"/>
</dbReference>
<dbReference type="GO" id="GO:0004559">
    <property type="term" value="F:alpha-mannosidase activity"/>
    <property type="evidence" value="ECO:0007669"/>
    <property type="project" value="InterPro"/>
</dbReference>
<dbReference type="PANTHER" id="PTHR46017">
    <property type="entry name" value="ALPHA-MANNOSIDASE 2C1"/>
    <property type="match status" value="1"/>
</dbReference>
<dbReference type="InterPro" id="IPR000602">
    <property type="entry name" value="Glyco_hydro_38_N"/>
</dbReference>
<dbReference type="InterPro" id="IPR015341">
    <property type="entry name" value="Glyco_hydro_38_cen"/>
</dbReference>
<dbReference type="InterPro" id="IPR037094">
    <property type="entry name" value="Glyco_hydro_38_cen_sf"/>
</dbReference>
<feature type="domain" description="Glycoside hydrolase family 38 central" evidence="6">
    <location>
        <begin position="272"/>
        <end position="350"/>
    </location>
</feature>
<dbReference type="InterPro" id="IPR011013">
    <property type="entry name" value="Gal_mutarotase_sf_dom"/>
</dbReference>
<evidence type="ECO:0000256" key="5">
    <source>
        <dbReference type="SAM" id="MobiDB-lite"/>
    </source>
</evidence>
<dbReference type="GO" id="GO:0009313">
    <property type="term" value="P:oligosaccharide catabolic process"/>
    <property type="evidence" value="ECO:0007669"/>
    <property type="project" value="TreeGrafter"/>
</dbReference>
<dbReference type="GO" id="GO:0030246">
    <property type="term" value="F:carbohydrate binding"/>
    <property type="evidence" value="ECO:0007669"/>
    <property type="project" value="InterPro"/>
</dbReference>
<dbReference type="SUPFAM" id="SSF74650">
    <property type="entry name" value="Galactose mutarotase-like"/>
    <property type="match status" value="1"/>
</dbReference>
<dbReference type="Pfam" id="PF07748">
    <property type="entry name" value="Glyco_hydro_38C"/>
    <property type="match status" value="1"/>
</dbReference>
<dbReference type="InterPro" id="IPR011330">
    <property type="entry name" value="Glyco_hydro/deAcase_b/a-brl"/>
</dbReference>
<organism evidence="7 8">
    <name type="scientific">Vibrio gazogenes DSM 21264 = NBRC 103151</name>
    <dbReference type="NCBI Taxonomy" id="1123492"/>
    <lineage>
        <taxon>Bacteria</taxon>
        <taxon>Pseudomonadati</taxon>
        <taxon>Pseudomonadota</taxon>
        <taxon>Gammaproteobacteria</taxon>
        <taxon>Vibrionales</taxon>
        <taxon>Vibrionaceae</taxon>
        <taxon>Vibrio</taxon>
    </lineage>
</organism>
<dbReference type="Proteomes" id="UP000184159">
    <property type="component" value="Unassembled WGS sequence"/>
</dbReference>
<dbReference type="SUPFAM" id="SSF88713">
    <property type="entry name" value="Glycoside hydrolase/deacetylase"/>
    <property type="match status" value="1"/>
</dbReference>
<dbReference type="AlphaFoldDB" id="A0A1M4YWQ7"/>
<evidence type="ECO:0000259" key="6">
    <source>
        <dbReference type="SMART" id="SM00872"/>
    </source>
</evidence>
<dbReference type="InterPro" id="IPR011682">
    <property type="entry name" value="Glyco_hydro_38_C"/>
</dbReference>
<gene>
    <name evidence="7" type="ORF">SAMN02745781_01475</name>
</gene>
<comment type="similarity">
    <text evidence="1">Belongs to the glycosyl hydrolase 38 family.</text>
</comment>
<accession>A0A1M4YWQ7</accession>
<dbReference type="SMART" id="SM00872">
    <property type="entry name" value="Alpha-mann_mid"/>
    <property type="match status" value="1"/>
</dbReference>
<dbReference type="Gene3D" id="1.20.1270.50">
    <property type="entry name" value="Glycoside hydrolase family 38, central domain"/>
    <property type="match status" value="1"/>
</dbReference>
<keyword evidence="8" id="KW-1185">Reference proteome</keyword>
<dbReference type="GO" id="GO:0006013">
    <property type="term" value="P:mannose metabolic process"/>
    <property type="evidence" value="ECO:0007669"/>
    <property type="project" value="InterPro"/>
</dbReference>
<dbReference type="PANTHER" id="PTHR46017:SF2">
    <property type="entry name" value="MANNOSYLGLYCERATE HYDROLASE"/>
    <property type="match status" value="1"/>
</dbReference>
<dbReference type="Gene3D" id="2.70.98.30">
    <property type="entry name" value="Golgi alpha-mannosidase II, domain 4"/>
    <property type="match status" value="1"/>
</dbReference>
<proteinExistence type="inferred from homology"/>
<feature type="region of interest" description="Disordered" evidence="5">
    <location>
        <begin position="468"/>
        <end position="487"/>
    </location>
</feature>
<keyword evidence="3 7" id="KW-0378">Hydrolase</keyword>
<keyword evidence="2" id="KW-0479">Metal-binding</keyword>
<dbReference type="GO" id="GO:0046872">
    <property type="term" value="F:metal ion binding"/>
    <property type="evidence" value="ECO:0007669"/>
    <property type="project" value="UniProtKB-KW"/>
</dbReference>
<reference evidence="8" key="1">
    <citation type="submission" date="2016-11" db="EMBL/GenBank/DDBJ databases">
        <authorList>
            <person name="Varghese N."/>
            <person name="Submissions S."/>
        </authorList>
    </citation>
    <scope>NUCLEOTIDE SEQUENCE [LARGE SCALE GENOMIC DNA]</scope>
    <source>
        <strain evidence="8">DSM 21264</strain>
    </source>
</reference>
<evidence type="ECO:0000256" key="1">
    <source>
        <dbReference type="ARBA" id="ARBA00009792"/>
    </source>
</evidence>
<evidence type="ECO:0000256" key="4">
    <source>
        <dbReference type="ARBA" id="ARBA00023295"/>
    </source>
</evidence>
<protein>
    <submittedName>
        <fullName evidence="7">Mannosylglycerate hydrolase</fullName>
    </submittedName>
</protein>
<dbReference type="InterPro" id="IPR027291">
    <property type="entry name" value="Glyco_hydro_38_N_sf"/>
</dbReference>
<name>A0A1M4YWQ7_VIBGA</name>
<dbReference type="Gene3D" id="3.20.110.10">
    <property type="entry name" value="Glycoside hydrolase 38, N terminal domain"/>
    <property type="match status" value="1"/>
</dbReference>
<dbReference type="Pfam" id="PF09261">
    <property type="entry name" value="Alpha-mann_mid"/>
    <property type="match status" value="1"/>
</dbReference>
<evidence type="ECO:0000256" key="3">
    <source>
        <dbReference type="ARBA" id="ARBA00022801"/>
    </source>
</evidence>
<evidence type="ECO:0000313" key="8">
    <source>
        <dbReference type="Proteomes" id="UP000184159"/>
    </source>
</evidence>
<dbReference type="SUPFAM" id="SSF88688">
    <property type="entry name" value="Families 57/38 glycoside transferase middle domain"/>
    <property type="match status" value="1"/>
</dbReference>
<evidence type="ECO:0000313" key="7">
    <source>
        <dbReference type="EMBL" id="SHF10249.1"/>
    </source>
</evidence>
<dbReference type="Pfam" id="PF01074">
    <property type="entry name" value="Glyco_hydro_38N"/>
    <property type="match status" value="1"/>
</dbReference>
<dbReference type="EMBL" id="FQUH01000005">
    <property type="protein sequence ID" value="SHF10249.1"/>
    <property type="molecule type" value="Genomic_DNA"/>
</dbReference>
<dbReference type="RefSeq" id="WP_072957431.1">
    <property type="nucleotide sequence ID" value="NZ_FQUH01000005.1"/>
</dbReference>
<keyword evidence="4" id="KW-0326">Glycosidase</keyword>
<evidence type="ECO:0000256" key="2">
    <source>
        <dbReference type="ARBA" id="ARBA00022723"/>
    </source>
</evidence>